<keyword evidence="1" id="KW-1133">Transmembrane helix</keyword>
<feature type="transmembrane region" description="Helical" evidence="1">
    <location>
        <begin position="60"/>
        <end position="78"/>
    </location>
</feature>
<protein>
    <submittedName>
        <fullName evidence="2">Matrix protein</fullName>
    </submittedName>
</protein>
<dbReference type="EMBL" id="MN161566">
    <property type="protein sequence ID" value="QFU19757.1"/>
    <property type="molecule type" value="Genomic_RNA"/>
</dbReference>
<gene>
    <name evidence="2" type="primary">ORF4</name>
</gene>
<proteinExistence type="predicted"/>
<sequence length="211" mass="24083">MAINDYLTKLHSNVVDYTAAWVSMKALLVVSSWVIIITFCLALCFKAIPTLRSYSLLSTSYRLLQFFKTVIIVAFFYITNRAEEQSTLFMTIFILITIILLLKLLYWVFSFLFMLVKYRSFNLALAGSPSFVIDGKAYPADCYSPVLAFVRTVSNGKSDVKFGEHCLTQLPELVAYISYSRTVTYRFQTVVQDGNTKVHVWHKLNSNVQSA</sequence>
<evidence type="ECO:0000313" key="3">
    <source>
        <dbReference type="Proteomes" id="UP000830148"/>
    </source>
</evidence>
<keyword evidence="3" id="KW-1185">Reference proteome</keyword>
<keyword evidence="1" id="KW-0812">Transmembrane</keyword>
<organism evidence="2 3">
    <name type="scientific">Serpentovirinae sp. isolate K48</name>
    <dbReference type="NCBI Taxonomy" id="3071292"/>
    <lineage>
        <taxon>Viruses</taxon>
        <taxon>Riboviria</taxon>
        <taxon>Orthornavirae</taxon>
        <taxon>Pisuviricota</taxon>
        <taxon>Pisoniviricetes</taxon>
        <taxon>Nidovirales</taxon>
        <taxon>Tornidovirineae</taxon>
        <taxon>Tobaniviridae</taxon>
        <taxon>Serpentovirinae</taxon>
        <taxon>Septovirus</taxon>
        <taxon>Sekatovirus</taxon>
        <taxon>Septovirus foka</taxon>
    </lineage>
</organism>
<keyword evidence="1" id="KW-0472">Membrane</keyword>
<dbReference type="Proteomes" id="UP000830148">
    <property type="component" value="Segment"/>
</dbReference>
<evidence type="ECO:0000256" key="1">
    <source>
        <dbReference type="SAM" id="Phobius"/>
    </source>
</evidence>
<name>A0AAE6NYM1_9NIDO</name>
<evidence type="ECO:0000313" key="2">
    <source>
        <dbReference type="EMBL" id="QFU19757.1"/>
    </source>
</evidence>
<feature type="transmembrane region" description="Helical" evidence="1">
    <location>
        <begin position="90"/>
        <end position="116"/>
    </location>
</feature>
<feature type="transmembrane region" description="Helical" evidence="1">
    <location>
        <begin position="26"/>
        <end position="48"/>
    </location>
</feature>
<reference evidence="2 3" key="1">
    <citation type="journal article" date="2019" name="Front Vet Sci">
        <title>Longitudinal and Cross-Sectional Sampling of Serpentovirus (Nidovirus) Infection in Captive Snakes Reveals High Prevalence, Persistent Infection, and Increased Mortality in Pythons and Divergent Serpentovirus Infection in Boas and Colubrids.</title>
        <authorList>
            <person name="Hoon-Hanks L.L."/>
            <person name="Ossiboff R.J."/>
            <person name="Bartolini P."/>
            <person name="Fogelson S.B."/>
            <person name="Perry S.M."/>
            <person name="Stohr A.C."/>
            <person name="Cross S.T."/>
            <person name="Wellehan J.F.X."/>
            <person name="Jacobson E.R."/>
            <person name="Dubovi E.J."/>
            <person name="Stenglein M.D."/>
        </authorList>
    </citation>
    <scope>NUCLEOTIDE SEQUENCE [LARGE SCALE GENOMIC DNA]</scope>
    <source>
        <strain evidence="2">K48</strain>
    </source>
</reference>
<accession>A0AAE6NYM1</accession>